<comment type="subunit">
    <text evidence="7">Binds to multiple calmodulin (CaM) in the presence of Ca(2+) and CaM-like proteins.</text>
</comment>
<evidence type="ECO:0000313" key="10">
    <source>
        <dbReference type="EMBL" id="CAD5331575.1"/>
    </source>
</evidence>
<dbReference type="AlphaFoldDB" id="A0A7G2F7C8"/>
<feature type="domain" description="DUF4005" evidence="9">
    <location>
        <begin position="307"/>
        <end position="388"/>
    </location>
</feature>
<dbReference type="Pfam" id="PF13178">
    <property type="entry name" value="DUF4005"/>
    <property type="match status" value="1"/>
</dbReference>
<feature type="compositionally biased region" description="Basic and acidic residues" evidence="8">
    <location>
        <begin position="380"/>
        <end position="400"/>
    </location>
</feature>
<sequence length="533" mass="60727">MAKKKGLFTVLKRIFISEVNSEKKEKRRKWTFWKLRIKKRLPSITAPPEHRTSHESHEEQKEEIVSDVGEISQVSCSRQLDSIEESKGSTSPETADLVVQYQMFLNRQEEVLAATRIQTAFRGHLARKALRALKGIVKLQAYIRGRAVRRQAMTTLKCLQSVVNIQSQVCGKRTQIPGGVHRDYEESNIFNDNILKVDTNGQKRWDDSLLTKEEKEAVVMSKKEASLRRERIKEYAVTHRKSAESYQKRSNTKWKYWLDEWVDTQLTKSKELEDLDFSSKTKPKDETLNEKQLKTPRNSSPRRLVNNHRRQVSIGEDEQSPAAVTITTPTYMVATESAKAKSRSLSSPRIRPRSFDTQSESYSPYKNKLCLTTSMMSEAPSKDQRGSSDTVLVRKKEQKTQKRLVSPAQSFPPKRQRFEQDESVEKLPDALLLLESPTLAQVTGGDHASVVAAAMAESALRKRDLSGNASSLPRRPKLPRGNLPHSKNYPETLGNVLVPPQLKGRSNVATEDMSRLFVKKRQDSTKAKSPDQE</sequence>
<keyword evidence="2" id="KW-0963">Cytoplasm</keyword>
<feature type="compositionally biased region" description="Basic and acidic residues" evidence="8">
    <location>
        <begin position="48"/>
        <end position="64"/>
    </location>
</feature>
<dbReference type="PANTHER" id="PTHR32295">
    <property type="entry name" value="IQ-DOMAIN 5-RELATED"/>
    <property type="match status" value="1"/>
</dbReference>
<dbReference type="FunFam" id="1.20.5.190:FF:000062">
    <property type="entry name" value="IQ-domain 11"/>
    <property type="match status" value="1"/>
</dbReference>
<evidence type="ECO:0000256" key="7">
    <source>
        <dbReference type="ARBA" id="ARBA00024378"/>
    </source>
</evidence>
<dbReference type="PROSITE" id="PS50096">
    <property type="entry name" value="IQ"/>
    <property type="match status" value="2"/>
</dbReference>
<dbReference type="PANTHER" id="PTHR32295:SF41">
    <property type="entry name" value="PROTEIN IQ-DOMAIN 11"/>
    <property type="match status" value="1"/>
</dbReference>
<keyword evidence="5" id="KW-0206">Cytoskeleton</keyword>
<feature type="region of interest" description="Disordered" evidence="8">
    <location>
        <begin position="277"/>
        <end position="362"/>
    </location>
</feature>
<evidence type="ECO:0000256" key="3">
    <source>
        <dbReference type="ARBA" id="ARBA00022737"/>
    </source>
</evidence>
<name>A0A7G2F7C8_ARATH</name>
<evidence type="ECO:0000256" key="6">
    <source>
        <dbReference type="ARBA" id="ARBA00024341"/>
    </source>
</evidence>
<feature type="region of interest" description="Disordered" evidence="8">
    <location>
        <begin position="44"/>
        <end position="65"/>
    </location>
</feature>
<feature type="region of interest" description="Disordered" evidence="8">
    <location>
        <begin position="377"/>
        <end position="421"/>
    </location>
</feature>
<evidence type="ECO:0000256" key="8">
    <source>
        <dbReference type="SAM" id="MobiDB-lite"/>
    </source>
</evidence>
<evidence type="ECO:0000256" key="5">
    <source>
        <dbReference type="ARBA" id="ARBA00023212"/>
    </source>
</evidence>
<protein>
    <submittedName>
        <fullName evidence="10">(thale cress) hypothetical protein</fullName>
    </submittedName>
</protein>
<dbReference type="InterPro" id="IPR000048">
    <property type="entry name" value="IQ_motif_EF-hand-BS"/>
</dbReference>
<feature type="region of interest" description="Disordered" evidence="8">
    <location>
        <begin position="463"/>
        <end position="533"/>
    </location>
</feature>
<organism evidence="10 11">
    <name type="scientific">Arabidopsis thaliana</name>
    <name type="common">Mouse-ear cress</name>
    <dbReference type="NCBI Taxonomy" id="3702"/>
    <lineage>
        <taxon>Eukaryota</taxon>
        <taxon>Viridiplantae</taxon>
        <taxon>Streptophyta</taxon>
        <taxon>Embryophyta</taxon>
        <taxon>Tracheophyta</taxon>
        <taxon>Spermatophyta</taxon>
        <taxon>Magnoliopsida</taxon>
        <taxon>eudicotyledons</taxon>
        <taxon>Gunneridae</taxon>
        <taxon>Pentapetalae</taxon>
        <taxon>rosids</taxon>
        <taxon>malvids</taxon>
        <taxon>Brassicales</taxon>
        <taxon>Brassicaceae</taxon>
        <taxon>Camelineae</taxon>
        <taxon>Arabidopsis</taxon>
    </lineage>
</organism>
<dbReference type="Pfam" id="PF00612">
    <property type="entry name" value="IQ"/>
    <property type="match status" value="2"/>
</dbReference>
<reference evidence="10 11" key="1">
    <citation type="submission" date="2020-09" db="EMBL/GenBank/DDBJ databases">
        <authorList>
            <person name="Ashkenazy H."/>
        </authorList>
    </citation>
    <scope>NUCLEOTIDE SEQUENCE [LARGE SCALE GENOMIC DNA]</scope>
    <source>
        <strain evidence="11">cv. Cdm-0</strain>
    </source>
</reference>
<dbReference type="EMBL" id="LR881470">
    <property type="protein sequence ID" value="CAD5331575.1"/>
    <property type="molecule type" value="Genomic_DNA"/>
</dbReference>
<dbReference type="Gene3D" id="1.20.5.190">
    <property type="match status" value="1"/>
</dbReference>
<evidence type="ECO:0000256" key="2">
    <source>
        <dbReference type="ARBA" id="ARBA00022490"/>
    </source>
</evidence>
<comment type="subcellular location">
    <subcellularLocation>
        <location evidence="1">Cytoplasm</location>
        <location evidence="1">Cytoskeleton</location>
    </subcellularLocation>
</comment>
<keyword evidence="3" id="KW-0677">Repeat</keyword>
<accession>A0A7G2F7C8</accession>
<dbReference type="InterPro" id="IPR025064">
    <property type="entry name" value="DUF4005"/>
</dbReference>
<evidence type="ECO:0000256" key="1">
    <source>
        <dbReference type="ARBA" id="ARBA00004245"/>
    </source>
</evidence>
<dbReference type="GO" id="GO:0005516">
    <property type="term" value="F:calmodulin binding"/>
    <property type="evidence" value="ECO:0007669"/>
    <property type="project" value="UniProtKB-KW"/>
</dbReference>
<dbReference type="GO" id="GO:0005856">
    <property type="term" value="C:cytoskeleton"/>
    <property type="evidence" value="ECO:0007669"/>
    <property type="project" value="UniProtKB-SubCell"/>
</dbReference>
<dbReference type="Proteomes" id="UP000516314">
    <property type="component" value="Chromosome 5"/>
</dbReference>
<keyword evidence="4" id="KW-0112">Calmodulin-binding</keyword>
<evidence type="ECO:0000259" key="9">
    <source>
        <dbReference type="Pfam" id="PF13178"/>
    </source>
</evidence>
<evidence type="ECO:0000256" key="4">
    <source>
        <dbReference type="ARBA" id="ARBA00022860"/>
    </source>
</evidence>
<comment type="similarity">
    <text evidence="6">Belongs to the IQD family.</text>
</comment>
<proteinExistence type="inferred from homology"/>
<dbReference type="CDD" id="cd23767">
    <property type="entry name" value="IQCD"/>
    <property type="match status" value="1"/>
</dbReference>
<evidence type="ECO:0000313" key="11">
    <source>
        <dbReference type="Proteomes" id="UP000516314"/>
    </source>
</evidence>
<gene>
    <name evidence="10" type="ORF">AT9943_LOCUS19039</name>
</gene>
<feature type="compositionally biased region" description="Basic and acidic residues" evidence="8">
    <location>
        <begin position="277"/>
        <end position="293"/>
    </location>
</feature>
<feature type="compositionally biased region" description="Basic and acidic residues" evidence="8">
    <location>
        <begin position="520"/>
        <end position="533"/>
    </location>
</feature>
<dbReference type="SMART" id="SM00015">
    <property type="entry name" value="IQ"/>
    <property type="match status" value="2"/>
</dbReference>